<gene>
    <name evidence="10" type="primary">engB</name>
    <name evidence="12" type="ORF">C7384_10567</name>
</gene>
<evidence type="ECO:0000256" key="1">
    <source>
        <dbReference type="ARBA" id="ARBA00001946"/>
    </source>
</evidence>
<proteinExistence type="inferred from homology"/>
<dbReference type="InterPro" id="IPR019987">
    <property type="entry name" value="GTP-bd_ribosome_bio_YsxC"/>
</dbReference>
<dbReference type="RefSeq" id="WP_089938724.1">
    <property type="nucleotide sequence ID" value="NZ_CAKOEX010000004.1"/>
</dbReference>
<evidence type="ECO:0000256" key="9">
    <source>
        <dbReference type="ARBA" id="ARBA00023306"/>
    </source>
</evidence>
<comment type="function">
    <text evidence="10">Necessary for normal cell division and for the maintenance of normal septation.</text>
</comment>
<dbReference type="InterPro" id="IPR030393">
    <property type="entry name" value="G_ENGB_dom"/>
</dbReference>
<keyword evidence="6" id="KW-0460">Magnesium</keyword>
<dbReference type="GO" id="GO:0005829">
    <property type="term" value="C:cytosol"/>
    <property type="evidence" value="ECO:0007669"/>
    <property type="project" value="TreeGrafter"/>
</dbReference>
<comment type="caution">
    <text evidence="12">The sequence shown here is derived from an EMBL/GenBank/DDBJ whole genome shotgun (WGS) entry which is preliminary data.</text>
</comment>
<dbReference type="NCBIfam" id="TIGR00231">
    <property type="entry name" value="small_GTP"/>
    <property type="match status" value="1"/>
</dbReference>
<dbReference type="Gene3D" id="3.40.50.300">
    <property type="entry name" value="P-loop containing nucleotide triphosphate hydrolases"/>
    <property type="match status" value="1"/>
</dbReference>
<dbReference type="EMBL" id="QEKT01000005">
    <property type="protein sequence ID" value="PVY84189.1"/>
    <property type="molecule type" value="Genomic_DNA"/>
</dbReference>
<evidence type="ECO:0000256" key="10">
    <source>
        <dbReference type="HAMAP-Rule" id="MF_00321"/>
    </source>
</evidence>
<dbReference type="SUPFAM" id="SSF52540">
    <property type="entry name" value="P-loop containing nucleoside triphosphate hydrolases"/>
    <property type="match status" value="1"/>
</dbReference>
<dbReference type="InterPro" id="IPR006073">
    <property type="entry name" value="GTP-bd"/>
</dbReference>
<comment type="similarity">
    <text evidence="2 10">Belongs to the TRAFAC class TrmE-Era-EngA-EngB-Septin-like GTPase superfamily. EngB GTPase family.</text>
</comment>
<keyword evidence="7 10" id="KW-0342">GTP-binding</keyword>
<keyword evidence="13" id="KW-1185">Reference proteome</keyword>
<evidence type="ECO:0000256" key="7">
    <source>
        <dbReference type="ARBA" id="ARBA00023134"/>
    </source>
</evidence>
<dbReference type="OrthoDB" id="9804921at2"/>
<keyword evidence="4" id="KW-0479">Metal-binding</keyword>
<evidence type="ECO:0000256" key="8">
    <source>
        <dbReference type="ARBA" id="ARBA00023210"/>
    </source>
</evidence>
<dbReference type="Proteomes" id="UP000245433">
    <property type="component" value="Unassembled WGS sequence"/>
</dbReference>
<feature type="domain" description="EngB-type G" evidence="11">
    <location>
        <begin position="22"/>
        <end position="194"/>
    </location>
</feature>
<dbReference type="InterPro" id="IPR005225">
    <property type="entry name" value="Small_GTP-bd"/>
</dbReference>
<evidence type="ECO:0000313" key="12">
    <source>
        <dbReference type="EMBL" id="PVY84189.1"/>
    </source>
</evidence>
<dbReference type="PANTHER" id="PTHR11649:SF13">
    <property type="entry name" value="ENGB-TYPE G DOMAIN-CONTAINING PROTEIN"/>
    <property type="match status" value="1"/>
</dbReference>
<dbReference type="GO" id="GO:0005525">
    <property type="term" value="F:GTP binding"/>
    <property type="evidence" value="ECO:0007669"/>
    <property type="project" value="UniProtKB-UniRule"/>
</dbReference>
<dbReference type="PROSITE" id="PS51706">
    <property type="entry name" value="G_ENGB"/>
    <property type="match status" value="1"/>
</dbReference>
<protein>
    <recommendedName>
        <fullName evidence="10">Probable GTP-binding protein EngB</fullName>
    </recommendedName>
</protein>
<dbReference type="Pfam" id="PF01926">
    <property type="entry name" value="MMR_HSR1"/>
    <property type="match status" value="1"/>
</dbReference>
<reference evidence="12 13" key="1">
    <citation type="submission" date="2018-04" db="EMBL/GenBank/DDBJ databases">
        <title>Genomic Encyclopedia of Type Strains, Phase IV (KMG-IV): sequencing the most valuable type-strain genomes for metagenomic binning, comparative biology and taxonomic classification.</title>
        <authorList>
            <person name="Goeker M."/>
        </authorList>
    </citation>
    <scope>NUCLEOTIDE SEQUENCE [LARGE SCALE GENOMIC DNA]</scope>
    <source>
        <strain evidence="12 13">DSM 28795</strain>
    </source>
</reference>
<accession>A0A2U1D985</accession>
<evidence type="ECO:0000256" key="3">
    <source>
        <dbReference type="ARBA" id="ARBA00022618"/>
    </source>
</evidence>
<evidence type="ECO:0000256" key="6">
    <source>
        <dbReference type="ARBA" id="ARBA00022842"/>
    </source>
</evidence>
<organism evidence="12 13">
    <name type="scientific">Convivina intestini</name>
    <dbReference type="NCBI Taxonomy" id="1505726"/>
    <lineage>
        <taxon>Bacteria</taxon>
        <taxon>Bacillati</taxon>
        <taxon>Bacillota</taxon>
        <taxon>Bacilli</taxon>
        <taxon>Lactobacillales</taxon>
        <taxon>Lactobacillaceae</taxon>
        <taxon>Convivina</taxon>
    </lineage>
</organism>
<evidence type="ECO:0000256" key="5">
    <source>
        <dbReference type="ARBA" id="ARBA00022741"/>
    </source>
</evidence>
<sequence length="194" mass="22058">MEVHNVEIVMSAVSPSQYPTDGQPEFALVGRSNVGKSSLTNTLINRKGLARTSSQPGKTQTLNFYHVEETFYFVDVPGYGYAKVSKKKREAFGQMIETYISTRKQLRGVIALVDARHAPSQEDVMMYQWLDYYNIPILVVATKSDKIARGKFNQAESIIKKALEFNPENSTFQFFSSQTKAGKDEVWQWIESHM</sequence>
<dbReference type="GO" id="GO:0000917">
    <property type="term" value="P:division septum assembly"/>
    <property type="evidence" value="ECO:0007669"/>
    <property type="project" value="UniProtKB-KW"/>
</dbReference>
<keyword evidence="8 10" id="KW-0717">Septation</keyword>
<name>A0A2U1D985_9LACO</name>
<dbReference type="InterPro" id="IPR027417">
    <property type="entry name" value="P-loop_NTPase"/>
</dbReference>
<keyword evidence="3 10" id="KW-0132">Cell division</keyword>
<keyword evidence="9 10" id="KW-0131">Cell cycle</keyword>
<evidence type="ECO:0000256" key="2">
    <source>
        <dbReference type="ARBA" id="ARBA00009638"/>
    </source>
</evidence>
<evidence type="ECO:0000259" key="11">
    <source>
        <dbReference type="PROSITE" id="PS51706"/>
    </source>
</evidence>
<dbReference type="HAMAP" id="MF_00321">
    <property type="entry name" value="GTPase_EngB"/>
    <property type="match status" value="1"/>
</dbReference>
<dbReference type="PANTHER" id="PTHR11649">
    <property type="entry name" value="MSS1/TRME-RELATED GTP-BINDING PROTEIN"/>
    <property type="match status" value="1"/>
</dbReference>
<keyword evidence="5 10" id="KW-0547">Nucleotide-binding</keyword>
<dbReference type="AlphaFoldDB" id="A0A2U1D985"/>
<dbReference type="CDD" id="cd01876">
    <property type="entry name" value="YihA_EngB"/>
    <property type="match status" value="1"/>
</dbReference>
<dbReference type="GO" id="GO:0046872">
    <property type="term" value="F:metal ion binding"/>
    <property type="evidence" value="ECO:0007669"/>
    <property type="project" value="UniProtKB-KW"/>
</dbReference>
<dbReference type="FunFam" id="3.40.50.300:FF:000098">
    <property type="entry name" value="Probable GTP-binding protein EngB"/>
    <property type="match status" value="1"/>
</dbReference>
<dbReference type="NCBIfam" id="TIGR03598">
    <property type="entry name" value="GTPase_YsxC"/>
    <property type="match status" value="1"/>
</dbReference>
<evidence type="ECO:0000313" key="13">
    <source>
        <dbReference type="Proteomes" id="UP000245433"/>
    </source>
</evidence>
<evidence type="ECO:0000256" key="4">
    <source>
        <dbReference type="ARBA" id="ARBA00022723"/>
    </source>
</evidence>
<comment type="cofactor">
    <cofactor evidence="1">
        <name>Mg(2+)</name>
        <dbReference type="ChEBI" id="CHEBI:18420"/>
    </cofactor>
</comment>